<proteinExistence type="inferred from homology"/>
<dbReference type="Pfam" id="PF01263">
    <property type="entry name" value="Aldose_epim"/>
    <property type="match status" value="1"/>
</dbReference>
<evidence type="ECO:0000256" key="8">
    <source>
        <dbReference type="ARBA" id="ARBA00045743"/>
    </source>
</evidence>
<evidence type="ECO:0000313" key="11">
    <source>
        <dbReference type="WBParaSite" id="NBR_0000622601-mRNA-1"/>
    </source>
</evidence>
<reference evidence="11" key="1">
    <citation type="submission" date="2017-02" db="UniProtKB">
        <authorList>
            <consortium name="WormBaseParasite"/>
        </authorList>
    </citation>
    <scope>IDENTIFICATION</scope>
</reference>
<dbReference type="CDD" id="cd09019">
    <property type="entry name" value="galactose_mutarotase_like"/>
    <property type="match status" value="1"/>
</dbReference>
<dbReference type="InterPro" id="IPR047215">
    <property type="entry name" value="Galactose_mutarotase-like"/>
</dbReference>
<dbReference type="OMA" id="NWATYQF"/>
<dbReference type="InterPro" id="IPR018052">
    <property type="entry name" value="Ald1_epimerase_CS"/>
</dbReference>
<organism evidence="11">
    <name type="scientific">Nippostrongylus brasiliensis</name>
    <name type="common">Rat hookworm</name>
    <dbReference type="NCBI Taxonomy" id="27835"/>
    <lineage>
        <taxon>Eukaryota</taxon>
        <taxon>Metazoa</taxon>
        <taxon>Ecdysozoa</taxon>
        <taxon>Nematoda</taxon>
        <taxon>Chromadorea</taxon>
        <taxon>Rhabditida</taxon>
        <taxon>Rhabditina</taxon>
        <taxon>Rhabditomorpha</taxon>
        <taxon>Strongyloidea</taxon>
        <taxon>Heligmosomidae</taxon>
        <taxon>Nippostrongylus</taxon>
    </lineage>
</organism>
<comment type="pathway">
    <text evidence="2">Carbohydrate metabolism; galactose metabolism.</text>
</comment>
<evidence type="ECO:0000256" key="4">
    <source>
        <dbReference type="ARBA" id="ARBA00021023"/>
    </source>
</evidence>
<dbReference type="InterPro" id="IPR008183">
    <property type="entry name" value="Aldose_1/G6P_1-epimerase"/>
</dbReference>
<evidence type="ECO:0000313" key="10">
    <source>
        <dbReference type="Proteomes" id="UP000271162"/>
    </source>
</evidence>
<evidence type="ECO:0000256" key="2">
    <source>
        <dbReference type="ARBA" id="ARBA00004947"/>
    </source>
</evidence>
<evidence type="ECO:0000256" key="1">
    <source>
        <dbReference type="ARBA" id="ARBA00001712"/>
    </source>
</evidence>
<dbReference type="GO" id="GO:0030246">
    <property type="term" value="F:carbohydrate binding"/>
    <property type="evidence" value="ECO:0007669"/>
    <property type="project" value="InterPro"/>
</dbReference>
<dbReference type="PROSITE" id="PS00545">
    <property type="entry name" value="ALDOSE_1_EPIMERASE"/>
    <property type="match status" value="1"/>
</dbReference>
<comment type="function">
    <text evidence="8">Mutarotase that catalyzes the interconversion of beta-D-galactose and alpha-D-galactose during galactose metabolism. Beta-D-galactose is metabolized in the liver into glucose 1-phosphate, the primary metabolic fuel, by the action of four enzymes that constitute the Leloir pathway: GALM, GALK1 (galactokinase), GALT (galactose-1-phosphate uridylyltransferase) and GALE (UDP-galactose-4'-epimerase). Involved in the maintenance of the equilibrium between the beta- and alpha-anomers of galactose, therefore ensuring a sufficient supply of the alpha-anomer for GALK1. Also active on D-glucose although shows a preference for galactose over glucose.</text>
</comment>
<dbReference type="InterPro" id="IPR011013">
    <property type="entry name" value="Gal_mutarotase_sf_dom"/>
</dbReference>
<dbReference type="UniPathway" id="UPA00214"/>
<comment type="catalytic activity">
    <reaction evidence="1">
        <text>alpha-D-galactose = beta-D-galactose</text>
        <dbReference type="Rhea" id="RHEA:28675"/>
        <dbReference type="ChEBI" id="CHEBI:27667"/>
        <dbReference type="ChEBI" id="CHEBI:28061"/>
        <dbReference type="EC" id="5.1.3.3"/>
    </reaction>
    <physiologicalReaction direction="right-to-left" evidence="1">
        <dbReference type="Rhea" id="RHEA:28677"/>
    </physiologicalReaction>
</comment>
<keyword evidence="5" id="KW-0413">Isomerase</keyword>
<keyword evidence="10" id="KW-1185">Reference proteome</keyword>
<evidence type="ECO:0000313" key="9">
    <source>
        <dbReference type="EMBL" id="VDL69816.1"/>
    </source>
</evidence>
<dbReference type="SUPFAM" id="SSF74650">
    <property type="entry name" value="Galactose mutarotase-like"/>
    <property type="match status" value="1"/>
</dbReference>
<sequence>MEPFIEISSTQGLTARFLPLGATLTSLFVKDREGNLVDVVLGFDNIEGYKADTAYLGRTVGRVCNRVHRGKFSFEGKDFEFPVSNGGPHLLHGGPHGIAMREWEVVRHTPTSVTFRVWADEANDGFPGDAKIDVTYTVNDRNELLIEHGAICWSPGVLNLTNHTYWNLDGSVRSRVLMLFLVMIASVRDHLLWVDANSFLPTDEDDFPTGETVPVKNGVFDFSTEKPISTLEDPDGHIRIDNDFILRSDRHGAARVLSLYSPRSGIKMEVTTSYPVIHLYGARHLQCQGKGGEEYGPGKGLAVEAQFHTGSLHYENFPDISLSPDAPYIQEVVHSFSVIPSSS</sequence>
<protein>
    <recommendedName>
        <fullName evidence="4">Galactose mutarotase</fullName>
    </recommendedName>
    <alternativeName>
        <fullName evidence="7">Aldose 1-epimerase</fullName>
    </alternativeName>
</protein>
<keyword evidence="6" id="KW-0119">Carbohydrate metabolism</keyword>
<dbReference type="GO" id="GO:0033499">
    <property type="term" value="P:galactose catabolic process via UDP-galactose, Leloir pathway"/>
    <property type="evidence" value="ECO:0007669"/>
    <property type="project" value="TreeGrafter"/>
</dbReference>
<evidence type="ECO:0000256" key="7">
    <source>
        <dbReference type="ARBA" id="ARBA00032729"/>
    </source>
</evidence>
<dbReference type="Gene3D" id="2.70.98.10">
    <property type="match status" value="1"/>
</dbReference>
<gene>
    <name evidence="9" type="ORF">NBR_LOCUS6227</name>
</gene>
<name>A0A0N4XU62_NIPBR</name>
<dbReference type="WBParaSite" id="NBR_0000622601-mRNA-1">
    <property type="protein sequence ID" value="NBR_0000622601-mRNA-1"/>
    <property type="gene ID" value="NBR_0000622601"/>
</dbReference>
<accession>A0A0N4XU62</accession>
<dbReference type="AlphaFoldDB" id="A0A0N4XU62"/>
<dbReference type="STRING" id="27835.A0A0N4XU62"/>
<evidence type="ECO:0000256" key="6">
    <source>
        <dbReference type="ARBA" id="ARBA00023277"/>
    </source>
</evidence>
<evidence type="ECO:0000256" key="3">
    <source>
        <dbReference type="ARBA" id="ARBA00006206"/>
    </source>
</evidence>
<dbReference type="InterPro" id="IPR014718">
    <property type="entry name" value="GH-type_carb-bd"/>
</dbReference>
<dbReference type="PANTHER" id="PTHR10091">
    <property type="entry name" value="ALDOSE-1-EPIMERASE"/>
    <property type="match status" value="1"/>
</dbReference>
<dbReference type="GO" id="GO:0004034">
    <property type="term" value="F:aldose 1-epimerase activity"/>
    <property type="evidence" value="ECO:0007669"/>
    <property type="project" value="UniProtKB-EC"/>
</dbReference>
<evidence type="ECO:0000256" key="5">
    <source>
        <dbReference type="ARBA" id="ARBA00023235"/>
    </source>
</evidence>
<dbReference type="EMBL" id="UYSL01019786">
    <property type="protein sequence ID" value="VDL69816.1"/>
    <property type="molecule type" value="Genomic_DNA"/>
</dbReference>
<dbReference type="Proteomes" id="UP000271162">
    <property type="component" value="Unassembled WGS sequence"/>
</dbReference>
<comment type="similarity">
    <text evidence="3">Belongs to the aldose epimerase family.</text>
</comment>
<reference evidence="9 10" key="2">
    <citation type="submission" date="2018-11" db="EMBL/GenBank/DDBJ databases">
        <authorList>
            <consortium name="Pathogen Informatics"/>
        </authorList>
    </citation>
    <scope>NUCLEOTIDE SEQUENCE [LARGE SCALE GENOMIC DNA]</scope>
</reference>
<dbReference type="PANTHER" id="PTHR10091:SF0">
    <property type="entry name" value="GALACTOSE MUTAROTASE"/>
    <property type="match status" value="1"/>
</dbReference>
<dbReference type="GO" id="GO:0006006">
    <property type="term" value="P:glucose metabolic process"/>
    <property type="evidence" value="ECO:0007669"/>
    <property type="project" value="TreeGrafter"/>
</dbReference>